<dbReference type="AlphaFoldDB" id="A0A411YDE6"/>
<evidence type="ECO:0000313" key="5">
    <source>
        <dbReference type="Proteomes" id="UP000291469"/>
    </source>
</evidence>
<dbReference type="Pfam" id="PF01012">
    <property type="entry name" value="ETF"/>
    <property type="match status" value="1"/>
</dbReference>
<comment type="subunit">
    <text evidence="1">Heterodimer of an alpha and a beta subunit.</text>
</comment>
<proteinExistence type="predicted"/>
<evidence type="ECO:0000256" key="1">
    <source>
        <dbReference type="ARBA" id="ARBA00011355"/>
    </source>
</evidence>
<dbReference type="OrthoDB" id="9781325at2"/>
<name>A0A411YDE6_9ACTN</name>
<dbReference type="SMART" id="SM00893">
    <property type="entry name" value="ETF"/>
    <property type="match status" value="1"/>
</dbReference>
<sequence length="255" mass="26297">MEILVCVKRVPSPGAKIALTADGTRVDTTHLAFTMSPHEECAVEEAVRLATAHGGSSTVLTLGSAAADEQVRHAISMGVDHGVLIDAGDEQVDPQATARAIGAAVRDLERGREPFDLILFGNESADAANYQVGIRVAHALGRPTVGGIKAIEPHDGVVALTRGTADGSEHYELPLPAVVGVKEGINVPRYPALKGRVRAKKAAVASVAATPDPGGLATVGLRHPPQQAADTRVLGHGAEAVPAIADLLERLGVNT</sequence>
<reference evidence="4 5" key="1">
    <citation type="submission" date="2019-01" db="EMBL/GenBank/DDBJ databases">
        <title>Egibacter rhizosphaerae EGI 80759T.</title>
        <authorList>
            <person name="Chen D.-D."/>
            <person name="Tian Y."/>
            <person name="Jiao J.-Y."/>
            <person name="Zhang X.-T."/>
            <person name="Zhang Y.-G."/>
            <person name="Zhang Y."/>
            <person name="Xiao M."/>
            <person name="Shu W.-S."/>
            <person name="Li W.-J."/>
        </authorList>
    </citation>
    <scope>NUCLEOTIDE SEQUENCE [LARGE SCALE GENOMIC DNA]</scope>
    <source>
        <strain evidence="4 5">EGI 80759</strain>
    </source>
</reference>
<dbReference type="PANTHER" id="PTHR21294">
    <property type="entry name" value="ELECTRON TRANSFER FLAVOPROTEIN BETA-SUBUNIT"/>
    <property type="match status" value="1"/>
</dbReference>
<comment type="function">
    <text evidence="2">The electron transfer flavoprotein serves as a specific electron acceptor for other dehydrogenases. It transfers the electrons to the main respiratory chain via ETF-ubiquinone oxidoreductase (ETF dehydrogenase).</text>
</comment>
<protein>
    <submittedName>
        <fullName evidence="4">Electron transfer flavoprotein beta subunit/FixA family protein</fullName>
    </submittedName>
</protein>
<dbReference type="PIRSF" id="PIRSF000090">
    <property type="entry name" value="Beta-ETF"/>
    <property type="match status" value="1"/>
</dbReference>
<organism evidence="4 5">
    <name type="scientific">Egibacter rhizosphaerae</name>
    <dbReference type="NCBI Taxonomy" id="1670831"/>
    <lineage>
        <taxon>Bacteria</taxon>
        <taxon>Bacillati</taxon>
        <taxon>Actinomycetota</taxon>
        <taxon>Nitriliruptoria</taxon>
        <taxon>Egibacterales</taxon>
        <taxon>Egibacteraceae</taxon>
        <taxon>Egibacter</taxon>
    </lineage>
</organism>
<dbReference type="InterPro" id="IPR014730">
    <property type="entry name" value="ETF_a/b_N"/>
</dbReference>
<dbReference type="InterPro" id="IPR012255">
    <property type="entry name" value="ETF_b"/>
</dbReference>
<keyword evidence="5" id="KW-1185">Reference proteome</keyword>
<evidence type="ECO:0000313" key="4">
    <source>
        <dbReference type="EMBL" id="QBI19244.1"/>
    </source>
</evidence>
<dbReference type="SUPFAM" id="SSF52402">
    <property type="entry name" value="Adenine nucleotide alpha hydrolases-like"/>
    <property type="match status" value="1"/>
</dbReference>
<dbReference type="EMBL" id="CP036402">
    <property type="protein sequence ID" value="QBI19244.1"/>
    <property type="molecule type" value="Genomic_DNA"/>
</dbReference>
<dbReference type="InterPro" id="IPR014729">
    <property type="entry name" value="Rossmann-like_a/b/a_fold"/>
</dbReference>
<dbReference type="GO" id="GO:0009055">
    <property type="term" value="F:electron transfer activity"/>
    <property type="evidence" value="ECO:0007669"/>
    <property type="project" value="InterPro"/>
</dbReference>
<evidence type="ECO:0000256" key="2">
    <source>
        <dbReference type="ARBA" id="ARBA00025649"/>
    </source>
</evidence>
<evidence type="ECO:0000259" key="3">
    <source>
        <dbReference type="SMART" id="SM00893"/>
    </source>
</evidence>
<dbReference type="Gene3D" id="3.40.50.620">
    <property type="entry name" value="HUPs"/>
    <property type="match status" value="1"/>
</dbReference>
<dbReference type="RefSeq" id="WP_131154241.1">
    <property type="nucleotide sequence ID" value="NZ_CP036402.1"/>
</dbReference>
<dbReference type="KEGG" id="erz:ER308_06610"/>
<gene>
    <name evidence="4" type="ORF">ER308_06610</name>
</gene>
<dbReference type="Proteomes" id="UP000291469">
    <property type="component" value="Chromosome"/>
</dbReference>
<accession>A0A411YDE6</accession>
<feature type="domain" description="Electron transfer flavoprotein alpha/beta-subunit N-terminal" evidence="3">
    <location>
        <begin position="23"/>
        <end position="209"/>
    </location>
</feature>